<keyword evidence="3" id="KW-1185">Reference proteome</keyword>
<dbReference type="RefSeq" id="WP_066687068.1">
    <property type="nucleotide sequence ID" value="NZ_CP117025.1"/>
</dbReference>
<name>A0ABR5YG29_9SPHN</name>
<dbReference type="Proteomes" id="UP000076609">
    <property type="component" value="Unassembled WGS sequence"/>
</dbReference>
<sequence>MAKIGTIWDRAVDFVRDHAGELMPVLLVTQFAVPALSGSLNGVRADATGGMAALLGVLSLVTAVVSLWGALYLVAFSAQPNGQEQHRVALSLARTRFLPMIGVSIVLMAILAVLAIPGVVLAVASGFDFTSVMNGVPPQPSEIGKLGFALLYFFVLALFLLWVSARLLPINAVVAHERRGVGAIGRAFAVTRGMTFKLIGVLILYGIVAGVAVSAAQFVVGGLIGLFTANDGGLSPAIIAGAFAVAAVSAALALYQSAFVGKLYREVVGQQDDAAVFA</sequence>
<keyword evidence="1" id="KW-0812">Transmembrane</keyword>
<keyword evidence="1" id="KW-0472">Membrane</keyword>
<feature type="transmembrane region" description="Helical" evidence="1">
    <location>
        <begin position="233"/>
        <end position="255"/>
    </location>
</feature>
<gene>
    <name evidence="2" type="ORF">AVT10_00840</name>
</gene>
<feature type="transmembrane region" description="Helical" evidence="1">
    <location>
        <begin position="52"/>
        <end position="76"/>
    </location>
</feature>
<dbReference type="EMBL" id="LQQO01000001">
    <property type="protein sequence ID" value="KZE18632.1"/>
    <property type="molecule type" value="Genomic_DNA"/>
</dbReference>
<reference evidence="3" key="1">
    <citation type="submission" date="2016-01" db="EMBL/GenBank/DDBJ databases">
        <title>Draft genome of Chromobacterium sp. F49.</title>
        <authorList>
            <person name="Hong K.W."/>
        </authorList>
    </citation>
    <scope>NUCLEOTIDE SEQUENCE [LARGE SCALE GENOMIC DNA]</scope>
    <source>
        <strain evidence="3">CN3</strain>
    </source>
</reference>
<evidence type="ECO:0000256" key="1">
    <source>
        <dbReference type="SAM" id="Phobius"/>
    </source>
</evidence>
<organism evidence="2 3">
    <name type="scientific">Sphingomonas hankookensis</name>
    <dbReference type="NCBI Taxonomy" id="563996"/>
    <lineage>
        <taxon>Bacteria</taxon>
        <taxon>Pseudomonadati</taxon>
        <taxon>Pseudomonadota</taxon>
        <taxon>Alphaproteobacteria</taxon>
        <taxon>Sphingomonadales</taxon>
        <taxon>Sphingomonadaceae</taxon>
        <taxon>Sphingomonas</taxon>
    </lineage>
</organism>
<evidence type="ECO:0000313" key="3">
    <source>
        <dbReference type="Proteomes" id="UP000076609"/>
    </source>
</evidence>
<feature type="transmembrane region" description="Helical" evidence="1">
    <location>
        <begin position="202"/>
        <end position="227"/>
    </location>
</feature>
<proteinExistence type="predicted"/>
<comment type="caution">
    <text evidence="2">The sequence shown here is derived from an EMBL/GenBank/DDBJ whole genome shotgun (WGS) entry which is preliminary data.</text>
</comment>
<evidence type="ECO:0000313" key="2">
    <source>
        <dbReference type="EMBL" id="KZE18632.1"/>
    </source>
</evidence>
<feature type="transmembrane region" description="Helical" evidence="1">
    <location>
        <begin position="97"/>
        <end position="123"/>
    </location>
</feature>
<feature type="transmembrane region" description="Helical" evidence="1">
    <location>
        <begin position="143"/>
        <end position="163"/>
    </location>
</feature>
<evidence type="ECO:0008006" key="4">
    <source>
        <dbReference type="Google" id="ProtNLM"/>
    </source>
</evidence>
<keyword evidence="1" id="KW-1133">Transmembrane helix</keyword>
<protein>
    <recommendedName>
        <fullName evidence="4">Glycerophosphoryl diester phosphodiesterase membrane domain-containing protein</fullName>
    </recommendedName>
</protein>
<accession>A0ABR5YG29</accession>